<comment type="caution">
    <text evidence="1">The sequence shown here is derived from an EMBL/GenBank/DDBJ whole genome shotgun (WGS) entry which is preliminary data.</text>
</comment>
<dbReference type="OrthoDB" id="10448185at2759"/>
<sequence length="116" mass="12855">IDNNWKSVKISSQRPNEHRLRAVRVPGERNMRQLQLGGTVSSTSSVHPTKETWLNIQNSSQLPSNNATERPTMRDLQDMFAPAQVPQEQGTSSSTAVDHGVYVTHVSMEKPTDSSA</sequence>
<dbReference type="EMBL" id="CACRXK020024785">
    <property type="protein sequence ID" value="CAB4038955.1"/>
    <property type="molecule type" value="Genomic_DNA"/>
</dbReference>
<name>A0A7D9LT04_PARCT</name>
<evidence type="ECO:0000313" key="2">
    <source>
        <dbReference type="Proteomes" id="UP001152795"/>
    </source>
</evidence>
<feature type="non-terminal residue" evidence="1">
    <location>
        <position position="1"/>
    </location>
</feature>
<organism evidence="1 2">
    <name type="scientific">Paramuricea clavata</name>
    <name type="common">Red gorgonian</name>
    <name type="synonym">Violescent sea-whip</name>
    <dbReference type="NCBI Taxonomy" id="317549"/>
    <lineage>
        <taxon>Eukaryota</taxon>
        <taxon>Metazoa</taxon>
        <taxon>Cnidaria</taxon>
        <taxon>Anthozoa</taxon>
        <taxon>Octocorallia</taxon>
        <taxon>Malacalcyonacea</taxon>
        <taxon>Plexauridae</taxon>
        <taxon>Paramuricea</taxon>
    </lineage>
</organism>
<gene>
    <name evidence="1" type="ORF">PACLA_8A074879</name>
</gene>
<dbReference type="Proteomes" id="UP001152795">
    <property type="component" value="Unassembled WGS sequence"/>
</dbReference>
<keyword evidence="2" id="KW-1185">Reference proteome</keyword>
<reference evidence="1" key="1">
    <citation type="submission" date="2020-04" db="EMBL/GenBank/DDBJ databases">
        <authorList>
            <person name="Alioto T."/>
            <person name="Alioto T."/>
            <person name="Gomez Garrido J."/>
        </authorList>
    </citation>
    <scope>NUCLEOTIDE SEQUENCE</scope>
    <source>
        <strain evidence="1">A484AB</strain>
    </source>
</reference>
<accession>A0A7D9LT04</accession>
<evidence type="ECO:0000313" key="1">
    <source>
        <dbReference type="EMBL" id="CAB4038955.1"/>
    </source>
</evidence>
<protein>
    <submittedName>
        <fullName evidence="1">Uncharacterized protein</fullName>
    </submittedName>
</protein>
<proteinExistence type="predicted"/>
<dbReference type="AlphaFoldDB" id="A0A7D9LT04"/>